<dbReference type="GO" id="GO:0003677">
    <property type="term" value="F:DNA binding"/>
    <property type="evidence" value="ECO:0007669"/>
    <property type="project" value="UniProtKB-UniRule"/>
</dbReference>
<dbReference type="Pfam" id="PF12482">
    <property type="entry name" value="DUF3701"/>
    <property type="match status" value="1"/>
</dbReference>
<dbReference type="PANTHER" id="PTHR30349:SF41">
    <property type="entry name" value="INTEGRASE_RECOMBINASE PROTEIN MJ0367-RELATED"/>
    <property type="match status" value="1"/>
</dbReference>
<dbReference type="InterPro" id="IPR022169">
    <property type="entry name" value="DUF3701"/>
</dbReference>
<protein>
    <submittedName>
        <fullName evidence="8">Integrase</fullName>
    </submittedName>
</protein>
<keyword evidence="4" id="KW-0233">DNA recombination</keyword>
<evidence type="ECO:0000256" key="5">
    <source>
        <dbReference type="PROSITE-ProRule" id="PRU01248"/>
    </source>
</evidence>
<feature type="domain" description="Tyr recombinase" evidence="6">
    <location>
        <begin position="342"/>
        <end position="552"/>
    </location>
</feature>
<dbReference type="Proteomes" id="UP000297385">
    <property type="component" value="Unassembled WGS sequence"/>
</dbReference>
<accession>A0A4Y8MJL8</accession>
<feature type="domain" description="Core-binding (CB)" evidence="7">
    <location>
        <begin position="212"/>
        <end position="316"/>
    </location>
</feature>
<reference evidence="8 9" key="1">
    <citation type="submission" date="2019-03" db="EMBL/GenBank/DDBJ databases">
        <title>Complete Genome Sequence of Paraburkholderia dipogonis ICMP 19430T, a Nitrogen-fixing Symbiont of the South African Invasive Legume Dipogon lignosus in New Zealand.</title>
        <authorList>
            <person name="De Meyer S.E."/>
        </authorList>
    </citation>
    <scope>NUCLEOTIDE SEQUENCE [LARGE SCALE GENOMIC DNA]</scope>
    <source>
        <strain evidence="8 9">ICMP 19430</strain>
    </source>
</reference>
<keyword evidence="3 5" id="KW-0238">DNA-binding</keyword>
<dbReference type="EMBL" id="SNVI01000005">
    <property type="protein sequence ID" value="TFE37627.1"/>
    <property type="molecule type" value="Genomic_DNA"/>
</dbReference>
<dbReference type="PROSITE" id="PS51900">
    <property type="entry name" value="CB"/>
    <property type="match status" value="1"/>
</dbReference>
<keyword evidence="2" id="KW-0229">DNA integration</keyword>
<dbReference type="PANTHER" id="PTHR30349">
    <property type="entry name" value="PHAGE INTEGRASE-RELATED"/>
    <property type="match status" value="1"/>
</dbReference>
<comment type="caution">
    <text evidence="8">The sequence shown here is derived from an EMBL/GenBank/DDBJ whole genome shotgun (WGS) entry which is preliminary data.</text>
</comment>
<evidence type="ECO:0000313" key="9">
    <source>
        <dbReference type="Proteomes" id="UP000297385"/>
    </source>
</evidence>
<name>A0A4Y8MJL8_9BURK</name>
<dbReference type="InterPro" id="IPR010998">
    <property type="entry name" value="Integrase_recombinase_N"/>
</dbReference>
<evidence type="ECO:0000256" key="3">
    <source>
        <dbReference type="ARBA" id="ARBA00023125"/>
    </source>
</evidence>
<dbReference type="Gene3D" id="1.10.150.130">
    <property type="match status" value="1"/>
</dbReference>
<dbReference type="Gene3D" id="1.10.443.10">
    <property type="entry name" value="Intergrase catalytic core"/>
    <property type="match status" value="1"/>
</dbReference>
<evidence type="ECO:0000256" key="2">
    <source>
        <dbReference type="ARBA" id="ARBA00022908"/>
    </source>
</evidence>
<comment type="similarity">
    <text evidence="1">Belongs to the 'phage' integrase family.</text>
</comment>
<proteinExistence type="inferred from homology"/>
<dbReference type="GO" id="GO:0006310">
    <property type="term" value="P:DNA recombination"/>
    <property type="evidence" value="ECO:0007669"/>
    <property type="project" value="UniProtKB-KW"/>
</dbReference>
<dbReference type="InterPro" id="IPR044068">
    <property type="entry name" value="CB"/>
</dbReference>
<dbReference type="PROSITE" id="PS51898">
    <property type="entry name" value="TYR_RECOMBINASE"/>
    <property type="match status" value="1"/>
</dbReference>
<evidence type="ECO:0000259" key="7">
    <source>
        <dbReference type="PROSITE" id="PS51900"/>
    </source>
</evidence>
<dbReference type="InterPro" id="IPR013762">
    <property type="entry name" value="Integrase-like_cat_sf"/>
</dbReference>
<evidence type="ECO:0000313" key="8">
    <source>
        <dbReference type="EMBL" id="TFE37627.1"/>
    </source>
</evidence>
<dbReference type="InterPro" id="IPR050090">
    <property type="entry name" value="Tyrosine_recombinase_XerCD"/>
</dbReference>
<dbReference type="AlphaFoldDB" id="A0A4Y8MJL8"/>
<gene>
    <name evidence="8" type="ORF">E2553_40145</name>
</gene>
<dbReference type="GO" id="GO:0015074">
    <property type="term" value="P:DNA integration"/>
    <property type="evidence" value="ECO:0007669"/>
    <property type="project" value="UniProtKB-KW"/>
</dbReference>
<dbReference type="Pfam" id="PF00589">
    <property type="entry name" value="Phage_integrase"/>
    <property type="match status" value="1"/>
</dbReference>
<sequence>MTDPTTVTFPDSDSLAALRAWCGGLSSRAAVVRFLPERVGHGRSARGVLGAIRRTLAEFAARVGRADLVPLIMHPSDGRGRRAKALASAIEELRHASVATPTISDPVEQWLPQRTALALNGFGIRTLADLTIRIPRRRQWWKVIPGLGVSSAQRIERFFAEHPDLTERARALVERERRNEIAPWEHLRLPRELDGSAGTFRAPVSTCTLDATNDYEAVQAWLSLQESAATLRVYRKEAERLILWAVLERQRALSSLTTEDAVAYRAFLRQPTPRERWVGPSTSRGAPDWRPFTGRLSARSVAQAITIVGVLFRWLIEQRYVLANPFSGVKVRGGSGVHSFDADRAFTTSEWALLRVLADGIEWSDGWSSPAAQRLHFVLDLGFATGLRSSELVSATLGDIRVNARGEHWLLVTGKGHRRDKVVLPPIAWYALTKYLLARGLPVTPERWGTDTPLVGRLDGEPAGAISSKLLWLVLKRFFHQAANRIEGDHQALAGKLRRASPHWMRHTHATHGLAHGAALTTVRDNLRHASISTTSIYLHSDETMRLHQITAAFRTSAP</sequence>
<evidence type="ECO:0000256" key="1">
    <source>
        <dbReference type="ARBA" id="ARBA00008857"/>
    </source>
</evidence>
<evidence type="ECO:0000256" key="4">
    <source>
        <dbReference type="ARBA" id="ARBA00023172"/>
    </source>
</evidence>
<dbReference type="InterPro" id="IPR011010">
    <property type="entry name" value="DNA_brk_join_enz"/>
</dbReference>
<organism evidence="8 9">
    <name type="scientific">Paraburkholderia dipogonis</name>
    <dbReference type="NCBI Taxonomy" id="1211383"/>
    <lineage>
        <taxon>Bacteria</taxon>
        <taxon>Pseudomonadati</taxon>
        <taxon>Pseudomonadota</taxon>
        <taxon>Betaproteobacteria</taxon>
        <taxon>Burkholderiales</taxon>
        <taxon>Burkholderiaceae</taxon>
        <taxon>Paraburkholderia</taxon>
    </lineage>
</organism>
<dbReference type="InterPro" id="IPR002104">
    <property type="entry name" value="Integrase_catalytic"/>
</dbReference>
<dbReference type="SUPFAM" id="SSF56349">
    <property type="entry name" value="DNA breaking-rejoining enzymes"/>
    <property type="match status" value="1"/>
</dbReference>
<evidence type="ECO:0000259" key="6">
    <source>
        <dbReference type="PROSITE" id="PS51898"/>
    </source>
</evidence>